<dbReference type="PROSITE" id="PS00457">
    <property type="entry name" value="NA_SOLUT_SYMP_2"/>
    <property type="match status" value="1"/>
</dbReference>
<evidence type="ECO:0000256" key="1">
    <source>
        <dbReference type="ARBA" id="ARBA00004141"/>
    </source>
</evidence>
<dbReference type="InterPro" id="IPR018212">
    <property type="entry name" value="Na/solute_symporter_CS"/>
</dbReference>
<dbReference type="PROSITE" id="PS50283">
    <property type="entry name" value="NA_SOLUT_SYMP_3"/>
    <property type="match status" value="1"/>
</dbReference>
<dbReference type="EMBL" id="CZVI01000060">
    <property type="protein sequence ID" value="CUS95012.1"/>
    <property type="molecule type" value="Genomic_DNA"/>
</dbReference>
<keyword evidence="7 9" id="KW-0472">Membrane</keyword>
<dbReference type="PANTHER" id="PTHR48086">
    <property type="entry name" value="SODIUM/PROLINE SYMPORTER-RELATED"/>
    <property type="match status" value="1"/>
</dbReference>
<feature type="transmembrane region" description="Helical" evidence="9">
    <location>
        <begin position="462"/>
        <end position="481"/>
    </location>
</feature>
<feature type="transmembrane region" description="Helical" evidence="9">
    <location>
        <begin position="319"/>
        <end position="346"/>
    </location>
</feature>
<keyword evidence="3" id="KW-0813">Transport</keyword>
<keyword evidence="5 9" id="KW-0812">Transmembrane</keyword>
<feature type="transmembrane region" description="Helical" evidence="9">
    <location>
        <begin position="425"/>
        <end position="450"/>
    </location>
</feature>
<evidence type="ECO:0000313" key="13">
    <source>
        <dbReference type="Proteomes" id="UP000182200"/>
    </source>
</evidence>
<dbReference type="PANTHER" id="PTHR48086:SF7">
    <property type="entry name" value="SODIUM-SOLUTE SYMPORTER-RELATED"/>
    <property type="match status" value="1"/>
</dbReference>
<name>A0A0P1MIN3_9BACT</name>
<dbReference type="RefSeq" id="WP_047134898.1">
    <property type="nucleotide sequence ID" value="NZ_CZVI01000060.1"/>
</dbReference>
<organism evidence="11 12">
    <name type="scientific">Candidatus Kryptonium thompsonii</name>
    <dbReference type="NCBI Taxonomy" id="1633631"/>
    <lineage>
        <taxon>Bacteria</taxon>
        <taxon>Pseudomonadati</taxon>
        <taxon>Candidatus Kryptoniota</taxon>
        <taxon>Candidatus Kryptonium</taxon>
    </lineage>
</organism>
<evidence type="ECO:0000256" key="9">
    <source>
        <dbReference type="SAM" id="Phobius"/>
    </source>
</evidence>
<keyword evidence="4" id="KW-1003">Cell membrane</keyword>
<feature type="transmembrane region" description="Helical" evidence="9">
    <location>
        <begin position="6"/>
        <end position="23"/>
    </location>
</feature>
<dbReference type="EMBL" id="FAOP01000006">
    <property type="protein sequence ID" value="CUU06429.1"/>
    <property type="molecule type" value="Genomic_DNA"/>
</dbReference>
<evidence type="ECO:0000256" key="4">
    <source>
        <dbReference type="ARBA" id="ARBA00022475"/>
    </source>
</evidence>
<evidence type="ECO:0000256" key="3">
    <source>
        <dbReference type="ARBA" id="ARBA00022448"/>
    </source>
</evidence>
<proteinExistence type="inferred from homology"/>
<accession>A0A0P1MTQ3</accession>
<gene>
    <name evidence="11" type="ORF">JGI4_01497</name>
    <name evidence="10" type="ORF">JGI8_02092</name>
</gene>
<accession>A0A0P1LVJ4</accession>
<evidence type="ECO:0000313" key="11">
    <source>
        <dbReference type="EMBL" id="CUU06429.1"/>
    </source>
</evidence>
<feature type="transmembrane region" description="Helical" evidence="9">
    <location>
        <begin position="44"/>
        <end position="64"/>
    </location>
</feature>
<evidence type="ECO:0000256" key="5">
    <source>
        <dbReference type="ARBA" id="ARBA00022692"/>
    </source>
</evidence>
<reference evidence="11 12" key="2">
    <citation type="submission" date="2015-11" db="EMBL/GenBank/DDBJ databases">
        <authorList>
            <person name="Zhang Y."/>
            <person name="Guo Z."/>
        </authorList>
    </citation>
    <scope>NUCLEOTIDE SEQUENCE [LARGE SCALE GENOMIC DNA]</scope>
    <source>
        <strain evidence="11">JGI-4</strain>
    </source>
</reference>
<dbReference type="CDD" id="cd10322">
    <property type="entry name" value="SLC5sbd"/>
    <property type="match status" value="1"/>
</dbReference>
<keyword evidence="13" id="KW-1185">Reference proteome</keyword>
<evidence type="ECO:0000256" key="7">
    <source>
        <dbReference type="ARBA" id="ARBA00023136"/>
    </source>
</evidence>
<accession>A0A0P1LPE4</accession>
<evidence type="ECO:0000256" key="2">
    <source>
        <dbReference type="ARBA" id="ARBA00006434"/>
    </source>
</evidence>
<feature type="transmembrane region" description="Helical" evidence="9">
    <location>
        <begin position="367"/>
        <end position="387"/>
    </location>
</feature>
<feature type="transmembrane region" description="Helical" evidence="9">
    <location>
        <begin position="238"/>
        <end position="256"/>
    </location>
</feature>
<accession>A0A0S4N9A4</accession>
<protein>
    <submittedName>
        <fullName evidence="11">Solute:Na+ symporter, SSS family</fullName>
    </submittedName>
</protein>
<feature type="transmembrane region" description="Helical" evidence="9">
    <location>
        <begin position="393"/>
        <end position="418"/>
    </location>
</feature>
<sequence>MNFTLFDWAILFLYLAFSVFIGIRAKKYVEDMEAYFVAGRRVRVALGSATLIATEIGIVTFMYLGEIGYLTGFSSFVLGVIGAVAFLIIGKTGFIVSRLRKLKVITIPEFYELRYSKGVRLLGAIILFMGGVLNMGVFLKFDGLFLGEVMGFGVSRDVLFIIMTVMLIIVISYTVLGGMFSVIITDFMQFIVLSFGMFITTFFILKSVNLSDVAHAVLNYYGEEGINPVLNSRFGWKFLLWMLIASVTTSGLWQPVTSKSLSAEDEIVGRKIFTYTGLTLAGRYMIPMFWGVCALSVFGPSVNSQIAMPKLIAHVVPTGFLGLLVAGMLAASMSTYSAYLLAWSSVATRDIIQPLFKKDLGEKGSINATRVVAVLIGLYLLFFGLFYEIPTTAFQYIAVTGAMYTSGAFGCVAGGLYWKKANSTGAYVALIAGAVFPLVFLILSLFKNFIPETLHFLLDVNLSGFLSFILASIGMVVGSILSGKTNPPKEINFEK</sequence>
<dbReference type="AlphaFoldDB" id="A0A0P1MIN3"/>
<feature type="transmembrane region" description="Helical" evidence="9">
    <location>
        <begin position="118"/>
        <end position="138"/>
    </location>
</feature>
<dbReference type="GO" id="GO:0046942">
    <property type="term" value="P:carboxylic acid transport"/>
    <property type="evidence" value="ECO:0007669"/>
    <property type="project" value="UniProtKB-ARBA"/>
</dbReference>
<dbReference type="Proteomes" id="UP000182200">
    <property type="component" value="Unassembled WGS sequence"/>
</dbReference>
<dbReference type="InterPro" id="IPR001734">
    <property type="entry name" value="Na/solute_symporter"/>
</dbReference>
<evidence type="ECO:0000256" key="8">
    <source>
        <dbReference type="RuleBase" id="RU362091"/>
    </source>
</evidence>
<feature type="transmembrane region" description="Helical" evidence="9">
    <location>
        <begin position="277"/>
        <end position="299"/>
    </location>
</feature>
<evidence type="ECO:0000256" key="6">
    <source>
        <dbReference type="ARBA" id="ARBA00022989"/>
    </source>
</evidence>
<feature type="transmembrane region" description="Helical" evidence="9">
    <location>
        <begin position="187"/>
        <end position="205"/>
    </location>
</feature>
<comment type="similarity">
    <text evidence="2 8">Belongs to the sodium:solute symporter (SSF) (TC 2.A.21) family.</text>
</comment>
<feature type="transmembrane region" description="Helical" evidence="9">
    <location>
        <begin position="158"/>
        <end position="180"/>
    </location>
</feature>
<dbReference type="STRING" id="1633631.GCA_001442925_01492"/>
<evidence type="ECO:0000313" key="12">
    <source>
        <dbReference type="Proteomes" id="UP000182011"/>
    </source>
</evidence>
<feature type="transmembrane region" description="Helical" evidence="9">
    <location>
        <begin position="76"/>
        <end position="97"/>
    </location>
</feature>
<accession>A0A0P1P0E1</accession>
<dbReference type="InterPro" id="IPR050277">
    <property type="entry name" value="Sodium:Solute_Symporter"/>
</dbReference>
<comment type="subcellular location">
    <subcellularLocation>
        <location evidence="1">Membrane</location>
        <topology evidence="1">Multi-pass membrane protein</topology>
    </subcellularLocation>
</comment>
<dbReference type="Pfam" id="PF00474">
    <property type="entry name" value="SSF"/>
    <property type="match status" value="2"/>
</dbReference>
<dbReference type="GO" id="GO:0005886">
    <property type="term" value="C:plasma membrane"/>
    <property type="evidence" value="ECO:0007669"/>
    <property type="project" value="TreeGrafter"/>
</dbReference>
<reference evidence="10 13" key="1">
    <citation type="submission" date="2015-11" db="EMBL/GenBank/DDBJ databases">
        <authorList>
            <person name="Varghese N."/>
        </authorList>
    </citation>
    <scope>NUCLEOTIDE SEQUENCE [LARGE SCALE GENOMIC DNA]</scope>
    <source>
        <strain evidence="10 13">JGI-8</strain>
    </source>
</reference>
<keyword evidence="6 9" id="KW-1133">Transmembrane helix</keyword>
<dbReference type="Gene3D" id="1.20.1730.10">
    <property type="entry name" value="Sodium/glucose cotransporter"/>
    <property type="match status" value="1"/>
</dbReference>
<accession>A0A0P1MIN3</accession>
<evidence type="ECO:0000313" key="10">
    <source>
        <dbReference type="EMBL" id="CUS95012.1"/>
    </source>
</evidence>
<dbReference type="Proteomes" id="UP000182011">
    <property type="component" value="Unassembled WGS sequence"/>
</dbReference>
<dbReference type="GO" id="GO:0022857">
    <property type="term" value="F:transmembrane transporter activity"/>
    <property type="evidence" value="ECO:0007669"/>
    <property type="project" value="InterPro"/>
</dbReference>
<dbReference type="InterPro" id="IPR038377">
    <property type="entry name" value="Na/Glc_symporter_sf"/>
</dbReference>